<keyword evidence="4 7" id="KW-0812">Transmembrane</keyword>
<feature type="transmembrane region" description="Helical" evidence="7">
    <location>
        <begin position="234"/>
        <end position="250"/>
    </location>
</feature>
<evidence type="ECO:0000256" key="6">
    <source>
        <dbReference type="ARBA" id="ARBA00023136"/>
    </source>
</evidence>
<dbReference type="GO" id="GO:0009246">
    <property type="term" value="P:enterobacterial common antigen biosynthetic process"/>
    <property type="evidence" value="ECO:0007669"/>
    <property type="project" value="TreeGrafter"/>
</dbReference>
<keyword evidence="5 7" id="KW-1133">Transmembrane helix</keyword>
<dbReference type="EMBL" id="DF968181">
    <property type="protein sequence ID" value="GAP41072.1"/>
    <property type="molecule type" value="Genomic_DNA"/>
</dbReference>
<evidence type="ECO:0000256" key="4">
    <source>
        <dbReference type="ARBA" id="ARBA00022692"/>
    </source>
</evidence>
<feature type="transmembrane region" description="Helical" evidence="7">
    <location>
        <begin position="12"/>
        <end position="32"/>
    </location>
</feature>
<evidence type="ECO:0000313" key="9">
    <source>
        <dbReference type="EMBL" id="GAP41072.1"/>
    </source>
</evidence>
<comment type="subcellular location">
    <subcellularLocation>
        <location evidence="1">Cell membrane</location>
        <topology evidence="1">Multi-pass membrane protein</topology>
    </subcellularLocation>
</comment>
<reference evidence="9" key="1">
    <citation type="journal article" date="2015" name="Genome Announc.">
        <title>Draft Genome Sequence of Anaerolineae Strain TC1, a Novel Isolate from a Methanogenic Wastewater Treatment System.</title>
        <authorList>
            <person name="Matsuura N."/>
            <person name="Tourlousse D.M."/>
            <person name="Sun L."/>
            <person name="Toyonaga M."/>
            <person name="Kuroda K."/>
            <person name="Ohashi A."/>
            <person name="Cruz R."/>
            <person name="Yamaguchi T."/>
            <person name="Sekiguchi Y."/>
        </authorList>
    </citation>
    <scope>NUCLEOTIDE SEQUENCE [LARGE SCALE GENOMIC DNA]</scope>
    <source>
        <strain evidence="9">TC1</strain>
    </source>
</reference>
<evidence type="ECO:0000256" key="5">
    <source>
        <dbReference type="ARBA" id="ARBA00022989"/>
    </source>
</evidence>
<dbReference type="GO" id="GO:0016413">
    <property type="term" value="F:O-acetyltransferase activity"/>
    <property type="evidence" value="ECO:0007669"/>
    <property type="project" value="TreeGrafter"/>
</dbReference>
<sequence>MTIKSEISKELSYRLKIINVIMIILVIFIHSYRTEIKYEGEIIGLVVPKFLEILKRIISRRISISAVPLFFLISSFLLFSKEIDFRKNLVKKSKTLLIPYLFWNTFWIILYFIAQNISFTKSFFSNPNTIIRNFGTRDFLYAYIGNLSAGSSEPFLFTLWFIRDLMILNIFCLLIKKIIDKYALFVLVGSFCFWFFDINFYIVTATSLLFFVLGYFIVKYNLQIEMIDNIKYRYIIPVYIFAVAFSMLNHPVISNIFYKATVIIGICFFIKLSRNIYLNNKFREFFLKLDYATLFL</sequence>
<protein>
    <submittedName>
        <fullName evidence="9">Acyltransferase family</fullName>
    </submittedName>
</protein>
<proteinExistence type="inferred from homology"/>
<keyword evidence="9" id="KW-0808">Transferase</keyword>
<evidence type="ECO:0000256" key="3">
    <source>
        <dbReference type="ARBA" id="ARBA00022475"/>
    </source>
</evidence>
<comment type="similarity">
    <text evidence="2">Belongs to the acyltransferase 3 family.</text>
</comment>
<feature type="transmembrane region" description="Helical" evidence="7">
    <location>
        <begin position="58"/>
        <end position="79"/>
    </location>
</feature>
<feature type="transmembrane region" description="Helical" evidence="7">
    <location>
        <begin position="202"/>
        <end position="222"/>
    </location>
</feature>
<dbReference type="AlphaFoldDB" id="A0A0S7BW45"/>
<keyword evidence="10" id="KW-1185">Reference proteome</keyword>
<feature type="transmembrane region" description="Helical" evidence="7">
    <location>
        <begin position="178"/>
        <end position="196"/>
    </location>
</feature>
<dbReference type="PANTHER" id="PTHR40074">
    <property type="entry name" value="O-ACETYLTRANSFERASE WECH"/>
    <property type="match status" value="1"/>
</dbReference>
<feature type="transmembrane region" description="Helical" evidence="7">
    <location>
        <begin position="256"/>
        <end position="273"/>
    </location>
</feature>
<evidence type="ECO:0000313" key="10">
    <source>
        <dbReference type="Proteomes" id="UP000053370"/>
    </source>
</evidence>
<dbReference type="Pfam" id="PF01757">
    <property type="entry name" value="Acyl_transf_3"/>
    <property type="match status" value="1"/>
</dbReference>
<feature type="transmembrane region" description="Helical" evidence="7">
    <location>
        <begin position="139"/>
        <end position="162"/>
    </location>
</feature>
<feature type="domain" description="Acyltransferase 3" evidence="8">
    <location>
        <begin position="20"/>
        <end position="270"/>
    </location>
</feature>
<evidence type="ECO:0000256" key="7">
    <source>
        <dbReference type="SAM" id="Phobius"/>
    </source>
</evidence>
<dbReference type="Proteomes" id="UP000053370">
    <property type="component" value="Unassembled WGS sequence"/>
</dbReference>
<dbReference type="GO" id="GO:0005886">
    <property type="term" value="C:plasma membrane"/>
    <property type="evidence" value="ECO:0007669"/>
    <property type="project" value="UniProtKB-SubCell"/>
</dbReference>
<dbReference type="PANTHER" id="PTHR40074:SF2">
    <property type="entry name" value="O-ACETYLTRANSFERASE WECH"/>
    <property type="match status" value="1"/>
</dbReference>
<gene>
    <name evidence="9" type="ORF">ATC1_131054</name>
</gene>
<evidence type="ECO:0000256" key="1">
    <source>
        <dbReference type="ARBA" id="ARBA00004651"/>
    </source>
</evidence>
<organism evidence="9">
    <name type="scientific">Flexilinea flocculi</name>
    <dbReference type="NCBI Taxonomy" id="1678840"/>
    <lineage>
        <taxon>Bacteria</taxon>
        <taxon>Bacillati</taxon>
        <taxon>Chloroflexota</taxon>
        <taxon>Anaerolineae</taxon>
        <taxon>Anaerolineales</taxon>
        <taxon>Anaerolineaceae</taxon>
        <taxon>Flexilinea</taxon>
    </lineage>
</organism>
<accession>A0A0S7BW45</accession>
<keyword evidence="3" id="KW-1003">Cell membrane</keyword>
<dbReference type="InterPro" id="IPR002656">
    <property type="entry name" value="Acyl_transf_3_dom"/>
</dbReference>
<keyword evidence="9" id="KW-0012">Acyltransferase</keyword>
<evidence type="ECO:0000259" key="8">
    <source>
        <dbReference type="Pfam" id="PF01757"/>
    </source>
</evidence>
<name>A0A0S7BW45_9CHLR</name>
<keyword evidence="6 7" id="KW-0472">Membrane</keyword>
<evidence type="ECO:0000256" key="2">
    <source>
        <dbReference type="ARBA" id="ARBA00007400"/>
    </source>
</evidence>
<feature type="transmembrane region" description="Helical" evidence="7">
    <location>
        <begin position="100"/>
        <end position="119"/>
    </location>
</feature>